<keyword evidence="3" id="KW-1185">Reference proteome</keyword>
<accession>A0ABD0XXD0</accession>
<gene>
    <name evidence="2" type="ORF">AAG570_006098</name>
</gene>
<dbReference type="EMBL" id="JBFDAA010000019">
    <property type="protein sequence ID" value="KAL1115808.1"/>
    <property type="molecule type" value="Genomic_DNA"/>
</dbReference>
<reference evidence="2 3" key="1">
    <citation type="submission" date="2024-07" db="EMBL/GenBank/DDBJ databases">
        <title>Chromosome-level genome assembly of the water stick insect Ranatra chinensis (Heteroptera: Nepidae).</title>
        <authorList>
            <person name="Liu X."/>
        </authorList>
    </citation>
    <scope>NUCLEOTIDE SEQUENCE [LARGE SCALE GENOMIC DNA]</scope>
    <source>
        <strain evidence="2">Cailab_2021Rc</strain>
        <tissue evidence="2">Muscle</tissue>
    </source>
</reference>
<dbReference type="Proteomes" id="UP001558652">
    <property type="component" value="Unassembled WGS sequence"/>
</dbReference>
<evidence type="ECO:0000313" key="3">
    <source>
        <dbReference type="Proteomes" id="UP001558652"/>
    </source>
</evidence>
<proteinExistence type="predicted"/>
<evidence type="ECO:0000313" key="2">
    <source>
        <dbReference type="EMBL" id="KAL1115808.1"/>
    </source>
</evidence>
<feature type="region of interest" description="Disordered" evidence="1">
    <location>
        <begin position="105"/>
        <end position="130"/>
    </location>
</feature>
<evidence type="ECO:0000256" key="1">
    <source>
        <dbReference type="SAM" id="MobiDB-lite"/>
    </source>
</evidence>
<feature type="compositionally biased region" description="Basic and acidic residues" evidence="1">
    <location>
        <begin position="114"/>
        <end position="123"/>
    </location>
</feature>
<organism evidence="2 3">
    <name type="scientific">Ranatra chinensis</name>
    <dbReference type="NCBI Taxonomy" id="642074"/>
    <lineage>
        <taxon>Eukaryota</taxon>
        <taxon>Metazoa</taxon>
        <taxon>Ecdysozoa</taxon>
        <taxon>Arthropoda</taxon>
        <taxon>Hexapoda</taxon>
        <taxon>Insecta</taxon>
        <taxon>Pterygota</taxon>
        <taxon>Neoptera</taxon>
        <taxon>Paraneoptera</taxon>
        <taxon>Hemiptera</taxon>
        <taxon>Heteroptera</taxon>
        <taxon>Panheteroptera</taxon>
        <taxon>Nepomorpha</taxon>
        <taxon>Nepidae</taxon>
        <taxon>Ranatrinae</taxon>
        <taxon>Ranatra</taxon>
    </lineage>
</organism>
<dbReference type="AlphaFoldDB" id="A0ABD0XXD0"/>
<sequence>MLHKNKKQETTEIVSQRSEVMLWAEFVKDGCGRGLEDNSSVFSHLICGHPTSGPGCLSRTVVEDTWTPSLLMINLSRRSSSHRTNCKEIKSNKTQETTENVAQAEDGVQAPKHVGHENKKQETTEIGTCN</sequence>
<protein>
    <submittedName>
        <fullName evidence="2">Uncharacterized protein</fullName>
    </submittedName>
</protein>
<comment type="caution">
    <text evidence="2">The sequence shown here is derived from an EMBL/GenBank/DDBJ whole genome shotgun (WGS) entry which is preliminary data.</text>
</comment>
<name>A0ABD0XXD0_9HEMI</name>